<accession>A0A1V5ZJC3</accession>
<name>A0A1V5ZJC3_9BACT</name>
<organism evidence="1">
    <name type="scientific">candidate division CPR1 bacterium ADurb.Bin160</name>
    <dbReference type="NCBI Taxonomy" id="1852826"/>
    <lineage>
        <taxon>Bacteria</taxon>
        <taxon>candidate division CPR1</taxon>
    </lineage>
</organism>
<sequence>MKIYKSLFKEQEEDVKLEDVKLIDKLLVWFKNNPYPQDHNGLHKFADSIGIEADVLETYVYAILSCFICGGNFNSSGMKENDFDSEEIKMGIKVEMEHLDKNNTNPVVQRICNIMAKRIALDHLTESSVYYTELKKMESSFEK</sequence>
<proteinExistence type="predicted"/>
<dbReference type="Proteomes" id="UP000485621">
    <property type="component" value="Unassembled WGS sequence"/>
</dbReference>
<reference evidence="1" key="1">
    <citation type="submission" date="2017-02" db="EMBL/GenBank/DDBJ databases">
        <title>Delving into the versatile metabolic prowess of the omnipresent phylum Bacteroidetes.</title>
        <authorList>
            <person name="Nobu M.K."/>
            <person name="Mei R."/>
            <person name="Narihiro T."/>
            <person name="Kuroda K."/>
            <person name="Liu W.-T."/>
        </authorList>
    </citation>
    <scope>NUCLEOTIDE SEQUENCE</scope>
    <source>
        <strain evidence="1">ADurb.Bin160</strain>
    </source>
</reference>
<comment type="caution">
    <text evidence="1">The sequence shown here is derived from an EMBL/GenBank/DDBJ whole genome shotgun (WGS) entry which is preliminary data.</text>
</comment>
<dbReference type="Pfam" id="PF18905">
    <property type="entry name" value="DUF5661"/>
    <property type="match status" value="1"/>
</dbReference>
<gene>
    <name evidence="1" type="ORF">BWY04_01456</name>
</gene>
<protein>
    <submittedName>
        <fullName evidence="1">Uncharacterized protein</fullName>
    </submittedName>
</protein>
<dbReference type="AlphaFoldDB" id="A0A1V5ZJC3"/>
<dbReference type="InterPro" id="IPR043720">
    <property type="entry name" value="DUF5661"/>
</dbReference>
<dbReference type="EMBL" id="MWDB01000060">
    <property type="protein sequence ID" value="OQB40054.1"/>
    <property type="molecule type" value="Genomic_DNA"/>
</dbReference>
<evidence type="ECO:0000313" key="1">
    <source>
        <dbReference type="EMBL" id="OQB40054.1"/>
    </source>
</evidence>